<name>A0A8S1J7L7_9CHLO</name>
<proteinExistence type="predicted"/>
<comment type="caution">
    <text evidence="1">The sequence shown here is derived from an EMBL/GenBank/DDBJ whole genome shotgun (WGS) entry which is preliminary data.</text>
</comment>
<dbReference type="EMBL" id="CAJHUC010001743">
    <property type="protein sequence ID" value="CAD7702213.1"/>
    <property type="molecule type" value="Genomic_DNA"/>
</dbReference>
<keyword evidence="2" id="KW-1185">Reference proteome</keyword>
<evidence type="ECO:0000313" key="1">
    <source>
        <dbReference type="EMBL" id="CAD7702213.1"/>
    </source>
</evidence>
<dbReference type="Proteomes" id="UP000708148">
    <property type="component" value="Unassembled WGS sequence"/>
</dbReference>
<dbReference type="AlphaFoldDB" id="A0A8S1J7L7"/>
<gene>
    <name evidence="1" type="ORF">OSTQU699_LOCUS7570</name>
</gene>
<organism evidence="1 2">
    <name type="scientific">Ostreobium quekettii</name>
    <dbReference type="NCBI Taxonomy" id="121088"/>
    <lineage>
        <taxon>Eukaryota</taxon>
        <taxon>Viridiplantae</taxon>
        <taxon>Chlorophyta</taxon>
        <taxon>core chlorophytes</taxon>
        <taxon>Ulvophyceae</taxon>
        <taxon>TCBD clade</taxon>
        <taxon>Bryopsidales</taxon>
        <taxon>Ostreobineae</taxon>
        <taxon>Ostreobiaceae</taxon>
        <taxon>Ostreobium</taxon>
    </lineage>
</organism>
<protein>
    <submittedName>
        <fullName evidence="1">Uncharacterized protein</fullName>
    </submittedName>
</protein>
<accession>A0A8S1J7L7</accession>
<reference evidence="1" key="1">
    <citation type="submission" date="2020-12" db="EMBL/GenBank/DDBJ databases">
        <authorList>
            <person name="Iha C."/>
        </authorList>
    </citation>
    <scope>NUCLEOTIDE SEQUENCE</scope>
</reference>
<sequence length="99" mass="11380">MHYGTYERHADTGSTAFMAAMAEMGLMGFVHTSHDRLTWPETTTSRMRRLWNGDYWSSLVHLVVRGGKLTSDAQTTDAEMERWEEWPAWRPAFVSVNIG</sequence>
<evidence type="ECO:0000313" key="2">
    <source>
        <dbReference type="Proteomes" id="UP000708148"/>
    </source>
</evidence>